<dbReference type="EMBL" id="BART01009898">
    <property type="protein sequence ID" value="GAG82403.1"/>
    <property type="molecule type" value="Genomic_DNA"/>
</dbReference>
<proteinExistence type="predicted"/>
<sequence>EISSIQKQLTEILKLSQLSRSEQVGLLIEQKKIPAQYQVLLQKFNSISFELAKITEKLIGMEQTASPSEETLEDTGNKKSGGEETSAEIEEQPIATPPPDLSPQQVFNMARSDYLKGNFQLAVEGFAIYREHFAESPLADNALYWIGESFFSQNKFEEAIQKFNDFILIYPNGDKIAAAYLKKGISLMKLNKKDEAISVFRLLISKFPLEEETKIAQQKIKELG</sequence>
<evidence type="ECO:0000256" key="2">
    <source>
        <dbReference type="SAM" id="MobiDB-lite"/>
    </source>
</evidence>
<dbReference type="AlphaFoldDB" id="X1BE47"/>
<dbReference type="Gene3D" id="1.25.40.10">
    <property type="entry name" value="Tetratricopeptide repeat domain"/>
    <property type="match status" value="1"/>
</dbReference>
<dbReference type="SUPFAM" id="SSF48452">
    <property type="entry name" value="TPR-like"/>
    <property type="match status" value="1"/>
</dbReference>
<keyword evidence="1" id="KW-0732">Signal</keyword>
<feature type="non-terminal residue" evidence="4">
    <location>
        <position position="1"/>
    </location>
</feature>
<evidence type="ECO:0000256" key="1">
    <source>
        <dbReference type="ARBA" id="ARBA00022729"/>
    </source>
</evidence>
<evidence type="ECO:0000259" key="3">
    <source>
        <dbReference type="Pfam" id="PF13525"/>
    </source>
</evidence>
<feature type="region of interest" description="Disordered" evidence="2">
    <location>
        <begin position="62"/>
        <end position="102"/>
    </location>
</feature>
<dbReference type="Pfam" id="PF13525">
    <property type="entry name" value="YfiO"/>
    <property type="match status" value="1"/>
</dbReference>
<evidence type="ECO:0000313" key="4">
    <source>
        <dbReference type="EMBL" id="GAG82403.1"/>
    </source>
</evidence>
<dbReference type="InterPro" id="IPR019734">
    <property type="entry name" value="TPR_rpt"/>
</dbReference>
<gene>
    <name evidence="4" type="ORF">S01H4_21764</name>
</gene>
<feature type="domain" description="Outer membrane lipoprotein BamD-like" evidence="3">
    <location>
        <begin position="100"/>
        <end position="223"/>
    </location>
</feature>
<accession>X1BE47</accession>
<name>X1BE47_9ZZZZ</name>
<reference evidence="4" key="1">
    <citation type="journal article" date="2014" name="Front. Microbiol.">
        <title>High frequency of phylogenetically diverse reductive dehalogenase-homologous genes in deep subseafloor sedimentary metagenomes.</title>
        <authorList>
            <person name="Kawai M."/>
            <person name="Futagami T."/>
            <person name="Toyoda A."/>
            <person name="Takaki Y."/>
            <person name="Nishi S."/>
            <person name="Hori S."/>
            <person name="Arai W."/>
            <person name="Tsubouchi T."/>
            <person name="Morono Y."/>
            <person name="Uchiyama I."/>
            <person name="Ito T."/>
            <person name="Fujiyama A."/>
            <person name="Inagaki F."/>
            <person name="Takami H."/>
        </authorList>
    </citation>
    <scope>NUCLEOTIDE SEQUENCE</scope>
    <source>
        <strain evidence="4">Expedition CK06-06</strain>
    </source>
</reference>
<protein>
    <recommendedName>
        <fullName evidence="3">Outer membrane lipoprotein BamD-like domain-containing protein</fullName>
    </recommendedName>
</protein>
<dbReference type="InterPro" id="IPR011990">
    <property type="entry name" value="TPR-like_helical_dom_sf"/>
</dbReference>
<dbReference type="InterPro" id="IPR039565">
    <property type="entry name" value="BamD-like"/>
</dbReference>
<comment type="caution">
    <text evidence="4">The sequence shown here is derived from an EMBL/GenBank/DDBJ whole genome shotgun (WGS) entry which is preliminary data.</text>
</comment>
<organism evidence="4">
    <name type="scientific">marine sediment metagenome</name>
    <dbReference type="NCBI Taxonomy" id="412755"/>
    <lineage>
        <taxon>unclassified sequences</taxon>
        <taxon>metagenomes</taxon>
        <taxon>ecological metagenomes</taxon>
    </lineage>
</organism>
<dbReference type="PROSITE" id="PS50005">
    <property type="entry name" value="TPR"/>
    <property type="match status" value="1"/>
</dbReference>